<reference evidence="1 2" key="1">
    <citation type="journal article" date="2016" name="Nat. Commun.">
        <title>Thousands of microbial genomes shed light on interconnected biogeochemical processes in an aquifer system.</title>
        <authorList>
            <person name="Anantharaman K."/>
            <person name="Brown C.T."/>
            <person name="Hug L.A."/>
            <person name="Sharon I."/>
            <person name="Castelle C.J."/>
            <person name="Probst A.J."/>
            <person name="Thomas B.C."/>
            <person name="Singh A."/>
            <person name="Wilkins M.J."/>
            <person name="Karaoz U."/>
            <person name="Brodie E.L."/>
            <person name="Williams K.H."/>
            <person name="Hubbard S.S."/>
            <person name="Banfield J.F."/>
        </authorList>
    </citation>
    <scope>NUCLEOTIDE SEQUENCE [LARGE SCALE GENOMIC DNA]</scope>
</reference>
<name>A0A1F7J4T5_9BACT</name>
<gene>
    <name evidence="1" type="ORF">A3B50_02470</name>
</gene>
<sequence length="272" mass="31490">MLDREKESLEQWPTLFEKHIYSLPIVRANPDNVFIVPEQFFHILGRPGAPRITRRYYGLPRNGKEFTGTDIQAETSFELRNGVYVPISIDQNGENYWDQATLWFNSGNGLVKPGEIRYQGYKKSKTHPFEELIVVYNSNGEVRFISRNPGRLVHDGGSAVLSRDPNHVDISKLLAGETVEFLYEGLLFSYEVSLDQKDGQVVVRRRDPQSEDKVKFDKQVYREELLEELFDPQLLEEPWTLDTTLDRKWRGASLLRVIGGEWKSIKDGQPEE</sequence>
<dbReference type="EMBL" id="MGAQ01000015">
    <property type="protein sequence ID" value="OGK50622.1"/>
    <property type="molecule type" value="Genomic_DNA"/>
</dbReference>
<comment type="caution">
    <text evidence="1">The sequence shown here is derived from an EMBL/GenBank/DDBJ whole genome shotgun (WGS) entry which is preliminary data.</text>
</comment>
<dbReference type="Proteomes" id="UP000178558">
    <property type="component" value="Unassembled WGS sequence"/>
</dbReference>
<accession>A0A1F7J4T5</accession>
<organism evidence="1 2">
    <name type="scientific">Candidatus Roizmanbacteria bacterium RIFCSPLOWO2_01_FULL_40_42</name>
    <dbReference type="NCBI Taxonomy" id="1802066"/>
    <lineage>
        <taxon>Bacteria</taxon>
        <taxon>Candidatus Roizmaniibacteriota</taxon>
    </lineage>
</organism>
<evidence type="ECO:0000313" key="2">
    <source>
        <dbReference type="Proteomes" id="UP000178558"/>
    </source>
</evidence>
<evidence type="ECO:0000313" key="1">
    <source>
        <dbReference type="EMBL" id="OGK50622.1"/>
    </source>
</evidence>
<proteinExistence type="predicted"/>
<protein>
    <submittedName>
        <fullName evidence="1">Uncharacterized protein</fullName>
    </submittedName>
</protein>
<dbReference type="AlphaFoldDB" id="A0A1F7J4T5"/>